<accession>A0A9W6X9I1</accession>
<evidence type="ECO:0000313" key="3">
    <source>
        <dbReference type="Proteomes" id="UP001165083"/>
    </source>
</evidence>
<evidence type="ECO:0000313" key="2">
    <source>
        <dbReference type="EMBL" id="GMF34103.1"/>
    </source>
</evidence>
<comment type="caution">
    <text evidence="2">The sequence shown here is derived from an EMBL/GenBank/DDBJ whole genome shotgun (WGS) entry which is preliminary data.</text>
</comment>
<feature type="compositionally biased region" description="Low complexity" evidence="1">
    <location>
        <begin position="205"/>
        <end position="227"/>
    </location>
</feature>
<proteinExistence type="predicted"/>
<organism evidence="2 3">
    <name type="scientific">Phytophthora lilii</name>
    <dbReference type="NCBI Taxonomy" id="2077276"/>
    <lineage>
        <taxon>Eukaryota</taxon>
        <taxon>Sar</taxon>
        <taxon>Stramenopiles</taxon>
        <taxon>Oomycota</taxon>
        <taxon>Peronosporomycetes</taxon>
        <taxon>Peronosporales</taxon>
        <taxon>Peronosporaceae</taxon>
        <taxon>Phytophthora</taxon>
    </lineage>
</organism>
<dbReference type="OrthoDB" id="116639at2759"/>
<feature type="compositionally biased region" description="Basic and acidic residues" evidence="1">
    <location>
        <begin position="171"/>
        <end position="188"/>
    </location>
</feature>
<feature type="compositionally biased region" description="Acidic residues" evidence="1">
    <location>
        <begin position="129"/>
        <end position="138"/>
    </location>
</feature>
<sequence>MDRASRKNTPRPAERKRSREECALDRELESSSRRPRLAADAAGQRAVDGSRDVTSSRGEAADMETSVDLEVSSPAPSASRSTAGSRSSGVSKAKSKSRSSSSSSLRHGQCRLNRASAARSSFKSSLMCELEDADDEDVLGGSSPPLTRPRSCSRPIVIDDDSDDDSESGVESERMTVPENTVDSRVDNSRSAGSEASAVPRSNVSGHSPSSEPSASGALALSDGSSAVPTSREVSKSAANTQAKAKKSSQKKKRTRSTKAPSESSVPGVAPPESSAAARSSTSRPQSRRRQANRPQVAVSMSSLPGLDASSLRPVPIPGPVHGDQPQVRFSKQVIKWARPYMTPKFKFPGASKCWSRILNCRLPIPVPSHIRVPCTAAQIEAFADYKNPLHPWQVVRRQLPPHACLFSTVDFDVNAKVSQRASFDQRLRSYWRSFRGLGDKRMPTSAVDSWYLTWVPKSSAWLSEVAALDELQPWRTGWVGDPPSTRTTLRRAVQPVGSVVCSSGFLSRVSWSADSSQSCSDRVRDFGRLGFRLPRACFA</sequence>
<feature type="compositionally biased region" description="Basic and acidic residues" evidence="1">
    <location>
        <begin position="12"/>
        <end position="32"/>
    </location>
</feature>
<feature type="compositionally biased region" description="Low complexity" evidence="1">
    <location>
        <begin position="71"/>
        <end position="104"/>
    </location>
</feature>
<dbReference type="Proteomes" id="UP001165083">
    <property type="component" value="Unassembled WGS sequence"/>
</dbReference>
<name>A0A9W6X9I1_9STRA</name>
<evidence type="ECO:0000256" key="1">
    <source>
        <dbReference type="SAM" id="MobiDB-lite"/>
    </source>
</evidence>
<reference evidence="2" key="1">
    <citation type="submission" date="2023-04" db="EMBL/GenBank/DDBJ databases">
        <title>Phytophthora lilii NBRC 32176.</title>
        <authorList>
            <person name="Ichikawa N."/>
            <person name="Sato H."/>
            <person name="Tonouchi N."/>
        </authorList>
    </citation>
    <scope>NUCLEOTIDE SEQUENCE</scope>
    <source>
        <strain evidence="2">NBRC 32176</strain>
    </source>
</reference>
<gene>
    <name evidence="2" type="ORF">Plil01_001453700</name>
</gene>
<feature type="compositionally biased region" description="Basic residues" evidence="1">
    <location>
        <begin position="244"/>
        <end position="257"/>
    </location>
</feature>
<keyword evidence="3" id="KW-1185">Reference proteome</keyword>
<dbReference type="EMBL" id="BSXW01001150">
    <property type="protein sequence ID" value="GMF34103.1"/>
    <property type="molecule type" value="Genomic_DNA"/>
</dbReference>
<feature type="compositionally biased region" description="Acidic residues" evidence="1">
    <location>
        <begin position="158"/>
        <end position="170"/>
    </location>
</feature>
<feature type="compositionally biased region" description="Low complexity" evidence="1">
    <location>
        <begin position="271"/>
        <end position="285"/>
    </location>
</feature>
<feature type="region of interest" description="Disordered" evidence="1">
    <location>
        <begin position="1"/>
        <end position="325"/>
    </location>
</feature>
<feature type="compositionally biased region" description="Polar residues" evidence="1">
    <location>
        <begin position="189"/>
        <end position="204"/>
    </location>
</feature>
<protein>
    <submittedName>
        <fullName evidence="2">Unnamed protein product</fullName>
    </submittedName>
</protein>
<dbReference type="AlphaFoldDB" id="A0A9W6X9I1"/>